<proteinExistence type="predicted"/>
<evidence type="ECO:0000256" key="1">
    <source>
        <dbReference type="SAM" id="MobiDB-lite"/>
    </source>
</evidence>
<feature type="compositionally biased region" description="Basic and acidic residues" evidence="1">
    <location>
        <begin position="36"/>
        <end position="46"/>
    </location>
</feature>
<dbReference type="Proteomes" id="UP000321567">
    <property type="component" value="Unassembled WGS sequence"/>
</dbReference>
<keyword evidence="3" id="KW-1185">Reference proteome</keyword>
<evidence type="ECO:0000313" key="3">
    <source>
        <dbReference type="Proteomes" id="UP000321567"/>
    </source>
</evidence>
<reference evidence="2 3" key="1">
    <citation type="submission" date="2019-07" db="EMBL/GenBank/DDBJ databases">
        <title>Whole genome shotgun sequence of Rhodospirillum oryzae NBRC 107573.</title>
        <authorList>
            <person name="Hosoyama A."/>
            <person name="Uohara A."/>
            <person name="Ohji S."/>
            <person name="Ichikawa N."/>
        </authorList>
    </citation>
    <scope>NUCLEOTIDE SEQUENCE [LARGE SCALE GENOMIC DNA]</scope>
    <source>
        <strain evidence="2 3">NBRC 107573</strain>
    </source>
</reference>
<organism evidence="2 3">
    <name type="scientific">Pararhodospirillum oryzae</name>
    <dbReference type="NCBI Taxonomy" id="478448"/>
    <lineage>
        <taxon>Bacteria</taxon>
        <taxon>Pseudomonadati</taxon>
        <taxon>Pseudomonadota</taxon>
        <taxon>Alphaproteobacteria</taxon>
        <taxon>Rhodospirillales</taxon>
        <taxon>Rhodospirillaceae</taxon>
        <taxon>Pararhodospirillum</taxon>
    </lineage>
</organism>
<feature type="region of interest" description="Disordered" evidence="1">
    <location>
        <begin position="24"/>
        <end position="62"/>
    </location>
</feature>
<dbReference type="EMBL" id="BJZO01000013">
    <property type="protein sequence ID" value="GEO80631.1"/>
    <property type="molecule type" value="Genomic_DNA"/>
</dbReference>
<name>A0A512H5C2_9PROT</name>
<comment type="caution">
    <text evidence="2">The sequence shown here is derived from an EMBL/GenBank/DDBJ whole genome shotgun (WGS) entry which is preliminary data.</text>
</comment>
<evidence type="ECO:0000313" key="2">
    <source>
        <dbReference type="EMBL" id="GEO80631.1"/>
    </source>
</evidence>
<accession>A0A512H5C2</accession>
<protein>
    <submittedName>
        <fullName evidence="2">Uncharacterized protein</fullName>
    </submittedName>
</protein>
<dbReference type="AlphaFoldDB" id="A0A512H5C2"/>
<gene>
    <name evidence="2" type="ORF">ROR02_07620</name>
</gene>
<sequence length="62" mass="6637">MFAPCRMDAKIRFCQTRKVWASIFVSRNRRGGTPSDSREDTGDHAGKGGGNGTPCPDDGHGA</sequence>